<evidence type="ECO:0000313" key="2">
    <source>
        <dbReference type="EMBL" id="KAE9028658.1"/>
    </source>
</evidence>
<evidence type="ECO:0000313" key="5">
    <source>
        <dbReference type="EMBL" id="KAE9154303.1"/>
    </source>
</evidence>
<accession>A0A6A3TH48</accession>
<evidence type="ECO:0000313" key="11">
    <source>
        <dbReference type="Proteomes" id="UP000440367"/>
    </source>
</evidence>
<evidence type="ECO:0000313" key="13">
    <source>
        <dbReference type="Proteomes" id="UP000441208"/>
    </source>
</evidence>
<dbReference type="AlphaFoldDB" id="A0A6A3TH48"/>
<evidence type="ECO:0000313" key="14">
    <source>
        <dbReference type="Proteomes" id="UP000460718"/>
    </source>
</evidence>
<dbReference type="Proteomes" id="UP000440732">
    <property type="component" value="Unassembled WGS sequence"/>
</dbReference>
<evidence type="ECO:0000313" key="9">
    <source>
        <dbReference type="EMBL" id="KAE9360299.1"/>
    </source>
</evidence>
<gene>
    <name evidence="8" type="ORF">PF001_g1838</name>
    <name evidence="7" type="ORF">PF002_g2386</name>
    <name evidence="6" type="ORF">PF004_g1601</name>
    <name evidence="5" type="ORF">PF006_g1649</name>
    <name evidence="4" type="ORF">PF007_g2131</name>
    <name evidence="9" type="ORF">PF008_g1859</name>
    <name evidence="3" type="ORF">PF010_g1634</name>
    <name evidence="2" type="ORF">PF011_g1448</name>
</gene>
<dbReference type="PROSITE" id="PS51688">
    <property type="entry name" value="ICA"/>
    <property type="match status" value="1"/>
</dbReference>
<evidence type="ECO:0000313" key="16">
    <source>
        <dbReference type="Proteomes" id="UP000486351"/>
    </source>
</evidence>
<evidence type="ECO:0000313" key="6">
    <source>
        <dbReference type="EMBL" id="KAE9253215.1"/>
    </source>
</evidence>
<organism evidence="4 13">
    <name type="scientific">Phytophthora fragariae</name>
    <dbReference type="NCBI Taxonomy" id="53985"/>
    <lineage>
        <taxon>Eukaryota</taxon>
        <taxon>Sar</taxon>
        <taxon>Stramenopiles</taxon>
        <taxon>Oomycota</taxon>
        <taxon>Peronosporomycetes</taxon>
        <taxon>Peronosporales</taxon>
        <taxon>Peronosporaceae</taxon>
        <taxon>Phytophthora</taxon>
    </lineage>
</organism>
<dbReference type="Proteomes" id="UP000437068">
    <property type="component" value="Unassembled WGS sequence"/>
</dbReference>
<dbReference type="EMBL" id="QXGC01000041">
    <property type="protein sequence ID" value="KAE9253215.1"/>
    <property type="molecule type" value="Genomic_DNA"/>
</dbReference>
<evidence type="ECO:0000313" key="17">
    <source>
        <dbReference type="Proteomes" id="UP000488956"/>
    </source>
</evidence>
<dbReference type="EMBL" id="QXFY01000049">
    <property type="protein sequence ID" value="KAE9360299.1"/>
    <property type="molecule type" value="Genomic_DNA"/>
</dbReference>
<evidence type="ECO:0000313" key="12">
    <source>
        <dbReference type="Proteomes" id="UP000440732"/>
    </source>
</evidence>
<dbReference type="Proteomes" id="UP000441208">
    <property type="component" value="Unassembled WGS sequence"/>
</dbReference>
<reference evidence="10 11" key="1">
    <citation type="submission" date="2018-08" db="EMBL/GenBank/DDBJ databases">
        <title>Genomic investigation of the strawberry pathogen Phytophthora fragariae indicates pathogenicity is determined by transcriptional variation in three key races.</title>
        <authorList>
            <person name="Adams T.M."/>
            <person name="Armitage A.D."/>
            <person name="Sobczyk M.K."/>
            <person name="Bates H.J."/>
            <person name="Dunwell J.M."/>
            <person name="Nellist C.F."/>
            <person name="Harrison R.J."/>
        </authorList>
    </citation>
    <scope>NUCLEOTIDE SEQUENCE [LARGE SCALE GENOMIC DNA]</scope>
    <source>
        <strain evidence="8 10">A4</strain>
        <strain evidence="7 11">BC-1</strain>
        <strain evidence="6 15">BC-23</strain>
        <strain evidence="5 12">NOV-5</strain>
        <strain evidence="4 13">NOV-71</strain>
        <strain evidence="9 16">NOV-77</strain>
        <strain evidence="3 17">ONT-3</strain>
        <strain evidence="2 14">SCRP245</strain>
    </source>
</reference>
<dbReference type="Proteomes" id="UP000460718">
    <property type="component" value="Unassembled WGS sequence"/>
</dbReference>
<dbReference type="Proteomes" id="UP000488956">
    <property type="component" value="Unassembled WGS sequence"/>
</dbReference>
<evidence type="ECO:0000313" key="10">
    <source>
        <dbReference type="Proteomes" id="UP000437068"/>
    </source>
</evidence>
<dbReference type="Pfam" id="PF13884">
    <property type="entry name" value="Peptidase_S74"/>
    <property type="match status" value="1"/>
</dbReference>
<evidence type="ECO:0000259" key="1">
    <source>
        <dbReference type="PROSITE" id="PS51688"/>
    </source>
</evidence>
<protein>
    <recommendedName>
        <fullName evidence="1">Peptidase S74 domain-containing protein</fullName>
    </recommendedName>
</protein>
<dbReference type="InterPro" id="IPR030392">
    <property type="entry name" value="S74_ICA"/>
</dbReference>
<name>A0A6A3TH48_9STRA</name>
<dbReference type="Proteomes" id="UP000476176">
    <property type="component" value="Unassembled WGS sequence"/>
</dbReference>
<proteinExistence type="predicted"/>
<evidence type="ECO:0000313" key="8">
    <source>
        <dbReference type="EMBL" id="KAE9327593.1"/>
    </source>
</evidence>
<evidence type="ECO:0000313" key="4">
    <source>
        <dbReference type="EMBL" id="KAE9136573.1"/>
    </source>
</evidence>
<dbReference type="EMBL" id="QXFX01000042">
    <property type="protein sequence ID" value="KAE9136544.1"/>
    <property type="molecule type" value="Genomic_DNA"/>
</dbReference>
<dbReference type="EMBL" id="QXFZ01000056">
    <property type="protein sequence ID" value="KAE9136573.1"/>
    <property type="molecule type" value="Genomic_DNA"/>
</dbReference>
<dbReference type="Proteomes" id="UP000440367">
    <property type="component" value="Unassembled WGS sequence"/>
</dbReference>
<evidence type="ECO:0000313" key="15">
    <source>
        <dbReference type="Proteomes" id="UP000476176"/>
    </source>
</evidence>
<evidence type="ECO:0000313" key="7">
    <source>
        <dbReference type="EMBL" id="KAE9255357.1"/>
    </source>
</evidence>
<evidence type="ECO:0000313" key="3">
    <source>
        <dbReference type="EMBL" id="KAE9136544.1"/>
    </source>
</evidence>
<dbReference type="EMBL" id="QXGA01000043">
    <property type="protein sequence ID" value="KAE9154303.1"/>
    <property type="molecule type" value="Genomic_DNA"/>
</dbReference>
<dbReference type="EMBL" id="QXGD01000062">
    <property type="protein sequence ID" value="KAE9255357.1"/>
    <property type="molecule type" value="Genomic_DNA"/>
</dbReference>
<comment type="caution">
    <text evidence="4">The sequence shown here is derived from an EMBL/GenBank/DDBJ whole genome shotgun (WGS) entry which is preliminary data.</text>
</comment>
<sequence>MNAFDGYQVDSVAFVDASRNISAATLSTTGDITCSGNINGFLAYGNQSNITSLGSLTELCINSTIENEYLSIKGSGMDYLDGSYTRMCMLSGSNITPVKFQIEVNNGSSATSTNATWIGNYTSNDLRFGTGGSTQMTLTTTSRLGIGTTVPSAPLHIPNYASYYFGAGGTTVYRLRTSSGVTESAMGPIAYDVAAIFGGYIACTAMATTSDRRLKKNIQPAPLDRIRILYDKCEVKLYDWIESEHRPGQEVGLIAQDLASAHLMDLCSVYYRDDIEEGEDPSLEPAHTQLNIDYSRISAYNMKMIQHLLTEIDDLKYQISELRAISKA</sequence>
<dbReference type="Proteomes" id="UP000486351">
    <property type="component" value="Unassembled WGS sequence"/>
</dbReference>
<dbReference type="EMBL" id="QXFW01000040">
    <property type="protein sequence ID" value="KAE9028658.1"/>
    <property type="molecule type" value="Genomic_DNA"/>
</dbReference>
<feature type="domain" description="Peptidase S74" evidence="1">
    <location>
        <begin position="210"/>
        <end position="319"/>
    </location>
</feature>
<dbReference type="EMBL" id="QXGE01000048">
    <property type="protein sequence ID" value="KAE9327593.1"/>
    <property type="molecule type" value="Genomic_DNA"/>
</dbReference>